<accession>A0ACC0B2J8</accession>
<dbReference type="Proteomes" id="UP001060085">
    <property type="component" value="Linkage Group LG04"/>
</dbReference>
<comment type="caution">
    <text evidence="1">The sequence shown here is derived from an EMBL/GenBank/DDBJ whole genome shotgun (WGS) entry which is preliminary data.</text>
</comment>
<evidence type="ECO:0000313" key="1">
    <source>
        <dbReference type="EMBL" id="KAI5666728.1"/>
    </source>
</evidence>
<gene>
    <name evidence="1" type="ORF">M9H77_16581</name>
</gene>
<proteinExistence type="predicted"/>
<protein>
    <submittedName>
        <fullName evidence="1">Uncharacterized protein</fullName>
    </submittedName>
</protein>
<name>A0ACC0B2J8_CATRO</name>
<evidence type="ECO:0000313" key="2">
    <source>
        <dbReference type="Proteomes" id="UP001060085"/>
    </source>
</evidence>
<sequence>MLQFSMFFEDVLYNVVRGLYCTWLVPRMRDSSNSVDDLDSGEWIHLKKGVVPWKARPNRSMWTPHHALWWDGRLVESQKGIETKVGHRADLEGALVSESSKMSLSSLYSLREIVLERDPIPIIDLSNSETVERPVVQGVEPGVSIEEDSSETDSDAGMLPEPERVAPVDAEGMDSLVADGSPVEAAGQQISELREEISRVDALFCKARQAHRQAAMRVAMLETELVQKHVRFTTFQSCRRGCVRNSQSRQPEPIRENTPRPEQATHTIMENFMIRMTELLETSITTKRNERVRATGANEALEQFLKFRPPEFYQKQRPRYEEPGNVRNQCPEMQQVPPETSRKTSRPPAMRGATEERSDKPQMKAKVYTLDGLPVDTEAEVVESDFLRVYDNLRRSISRTSKGRAVTDWMQAKIQIELDYSTKTALSQCIEAMLHIGVAFSKRFIIAVKQVSAVHKGYGSSYDLVFGSVRGLHCTWLVSHTRASSNGMDDLDSGEWIHLKRGIVPWRAWPNRSTWRPHHALRWDGRLVESQERLETKVGPRADLVNSG</sequence>
<dbReference type="EMBL" id="CM044704">
    <property type="protein sequence ID" value="KAI5666728.1"/>
    <property type="molecule type" value="Genomic_DNA"/>
</dbReference>
<reference evidence="2" key="1">
    <citation type="journal article" date="2023" name="Nat. Plants">
        <title>Single-cell RNA sequencing provides a high-resolution roadmap for understanding the multicellular compartmentation of specialized metabolism.</title>
        <authorList>
            <person name="Sun S."/>
            <person name="Shen X."/>
            <person name="Li Y."/>
            <person name="Li Y."/>
            <person name="Wang S."/>
            <person name="Li R."/>
            <person name="Zhang H."/>
            <person name="Shen G."/>
            <person name="Guo B."/>
            <person name="Wei J."/>
            <person name="Xu J."/>
            <person name="St-Pierre B."/>
            <person name="Chen S."/>
            <person name="Sun C."/>
        </authorList>
    </citation>
    <scope>NUCLEOTIDE SEQUENCE [LARGE SCALE GENOMIC DNA]</scope>
</reference>
<keyword evidence="2" id="KW-1185">Reference proteome</keyword>
<organism evidence="1 2">
    <name type="scientific">Catharanthus roseus</name>
    <name type="common">Madagascar periwinkle</name>
    <name type="synonym">Vinca rosea</name>
    <dbReference type="NCBI Taxonomy" id="4058"/>
    <lineage>
        <taxon>Eukaryota</taxon>
        <taxon>Viridiplantae</taxon>
        <taxon>Streptophyta</taxon>
        <taxon>Embryophyta</taxon>
        <taxon>Tracheophyta</taxon>
        <taxon>Spermatophyta</taxon>
        <taxon>Magnoliopsida</taxon>
        <taxon>eudicotyledons</taxon>
        <taxon>Gunneridae</taxon>
        <taxon>Pentapetalae</taxon>
        <taxon>asterids</taxon>
        <taxon>lamiids</taxon>
        <taxon>Gentianales</taxon>
        <taxon>Apocynaceae</taxon>
        <taxon>Rauvolfioideae</taxon>
        <taxon>Vinceae</taxon>
        <taxon>Catharanthinae</taxon>
        <taxon>Catharanthus</taxon>
    </lineage>
</organism>